<name>A0A6J7RLC8_9ZZZZ</name>
<gene>
    <name evidence="1" type="ORF">UFOPK4092_01488</name>
</gene>
<dbReference type="EMBL" id="CAFBPJ010000225">
    <property type="protein sequence ID" value="CAB5029626.1"/>
    <property type="molecule type" value="Genomic_DNA"/>
</dbReference>
<accession>A0A6J7RLC8</accession>
<evidence type="ECO:0000313" key="1">
    <source>
        <dbReference type="EMBL" id="CAB5029626.1"/>
    </source>
</evidence>
<reference evidence="1" key="1">
    <citation type="submission" date="2020-05" db="EMBL/GenBank/DDBJ databases">
        <authorList>
            <person name="Chiriac C."/>
            <person name="Salcher M."/>
            <person name="Ghai R."/>
            <person name="Kavagutti S V."/>
        </authorList>
    </citation>
    <scope>NUCLEOTIDE SEQUENCE</scope>
</reference>
<organism evidence="1">
    <name type="scientific">freshwater metagenome</name>
    <dbReference type="NCBI Taxonomy" id="449393"/>
    <lineage>
        <taxon>unclassified sequences</taxon>
        <taxon>metagenomes</taxon>
        <taxon>ecological metagenomes</taxon>
    </lineage>
</organism>
<dbReference type="AlphaFoldDB" id="A0A6J7RLC8"/>
<proteinExistence type="predicted"/>
<protein>
    <submittedName>
        <fullName evidence="1">Unannotated protein</fullName>
    </submittedName>
</protein>
<sequence>MTCKQLGGACELVFSGETFDDLAAQSQQHGKEMYRANDGPHMAAMGTIMELMESGEMESWMAARKAEFEAL</sequence>